<sequence>MLVGDRQVRARVDSGADISILSSAVYDQLERKPGKVREINMQLADKNSVLKGFVTQPLYVQLGKQSSREGVCVAPISDEMLLGHDLLRHFKALIDLHSDCLLINGESIPLNTTFSDKPVVAKVIMFKRTVDIGPDPDILSGTPIPRKGHKKSSMAVCPMDVSSSSGDKVEATVGVQECHFSDKKAGGHTESCAVGCLPLVGVEGDQSEDTSPVRSRTTTRRDGVEGDQSEDTSPLRSRTTTRRDSLSQIQKSLESQRQVDRCTRNHTCRVPGCDSAGVKFEKVHAPTVYDRQLADPSGQLAHVFNRMESASQPDSYPWDPGGEPFTQSCRLLAGSFSQHPLLLQQE</sequence>
<proteinExistence type="predicted"/>
<dbReference type="InterPro" id="IPR001995">
    <property type="entry name" value="Peptidase_A2_cat"/>
</dbReference>
<dbReference type="SUPFAM" id="SSF50630">
    <property type="entry name" value="Acid proteases"/>
    <property type="match status" value="1"/>
</dbReference>
<comment type="caution">
    <text evidence="4">The sequence shown here is derived from an EMBL/GenBank/DDBJ whole genome shotgun (WGS) entry which is preliminary data.</text>
</comment>
<feature type="region of interest" description="Disordered" evidence="2">
    <location>
        <begin position="203"/>
        <end position="258"/>
    </location>
</feature>
<evidence type="ECO:0000256" key="1">
    <source>
        <dbReference type="ARBA" id="ARBA00022801"/>
    </source>
</evidence>
<dbReference type="CDD" id="cd00303">
    <property type="entry name" value="retropepsin_like"/>
    <property type="match status" value="1"/>
</dbReference>
<accession>A0A9D4H4R7</accession>
<evidence type="ECO:0000259" key="3">
    <source>
        <dbReference type="PROSITE" id="PS50175"/>
    </source>
</evidence>
<evidence type="ECO:0000313" key="4">
    <source>
        <dbReference type="EMBL" id="KAH3827535.1"/>
    </source>
</evidence>
<evidence type="ECO:0000313" key="5">
    <source>
        <dbReference type="Proteomes" id="UP000828390"/>
    </source>
</evidence>
<reference evidence="4" key="1">
    <citation type="journal article" date="2019" name="bioRxiv">
        <title>The Genome of the Zebra Mussel, Dreissena polymorpha: A Resource for Invasive Species Research.</title>
        <authorList>
            <person name="McCartney M.A."/>
            <person name="Auch B."/>
            <person name="Kono T."/>
            <person name="Mallez S."/>
            <person name="Zhang Y."/>
            <person name="Obille A."/>
            <person name="Becker A."/>
            <person name="Abrahante J.E."/>
            <person name="Garbe J."/>
            <person name="Badalamenti J.P."/>
            <person name="Herman A."/>
            <person name="Mangelson H."/>
            <person name="Liachko I."/>
            <person name="Sullivan S."/>
            <person name="Sone E.D."/>
            <person name="Koren S."/>
            <person name="Silverstein K.A.T."/>
            <person name="Beckman K.B."/>
            <person name="Gohl D.M."/>
        </authorList>
    </citation>
    <scope>NUCLEOTIDE SEQUENCE</scope>
    <source>
        <strain evidence="4">Duluth1</strain>
        <tissue evidence="4">Whole animal</tissue>
    </source>
</reference>
<organism evidence="4 5">
    <name type="scientific">Dreissena polymorpha</name>
    <name type="common">Zebra mussel</name>
    <name type="synonym">Mytilus polymorpha</name>
    <dbReference type="NCBI Taxonomy" id="45954"/>
    <lineage>
        <taxon>Eukaryota</taxon>
        <taxon>Metazoa</taxon>
        <taxon>Spiralia</taxon>
        <taxon>Lophotrochozoa</taxon>
        <taxon>Mollusca</taxon>
        <taxon>Bivalvia</taxon>
        <taxon>Autobranchia</taxon>
        <taxon>Heteroconchia</taxon>
        <taxon>Euheterodonta</taxon>
        <taxon>Imparidentia</taxon>
        <taxon>Neoheterodontei</taxon>
        <taxon>Myida</taxon>
        <taxon>Dreissenoidea</taxon>
        <taxon>Dreissenidae</taxon>
        <taxon>Dreissena</taxon>
    </lineage>
</organism>
<dbReference type="Gene3D" id="2.40.70.10">
    <property type="entry name" value="Acid Proteases"/>
    <property type="match status" value="1"/>
</dbReference>
<dbReference type="InterPro" id="IPR021109">
    <property type="entry name" value="Peptidase_aspartic_dom_sf"/>
</dbReference>
<dbReference type="AlphaFoldDB" id="A0A9D4H4R7"/>
<feature type="domain" description="Peptidase A2" evidence="3">
    <location>
        <begin position="8"/>
        <end position="86"/>
    </location>
</feature>
<dbReference type="GO" id="GO:0004190">
    <property type="term" value="F:aspartic-type endopeptidase activity"/>
    <property type="evidence" value="ECO:0007669"/>
    <property type="project" value="InterPro"/>
</dbReference>
<keyword evidence="1" id="KW-0378">Hydrolase</keyword>
<reference evidence="4" key="2">
    <citation type="submission" date="2020-11" db="EMBL/GenBank/DDBJ databases">
        <authorList>
            <person name="McCartney M.A."/>
            <person name="Auch B."/>
            <person name="Kono T."/>
            <person name="Mallez S."/>
            <person name="Becker A."/>
            <person name="Gohl D.M."/>
            <person name="Silverstein K.A.T."/>
            <person name="Koren S."/>
            <person name="Bechman K.B."/>
            <person name="Herman A."/>
            <person name="Abrahante J.E."/>
            <person name="Garbe J."/>
        </authorList>
    </citation>
    <scope>NUCLEOTIDE SEQUENCE</scope>
    <source>
        <strain evidence="4">Duluth1</strain>
        <tissue evidence="4">Whole animal</tissue>
    </source>
</reference>
<dbReference type="GO" id="GO:0006508">
    <property type="term" value="P:proteolysis"/>
    <property type="evidence" value="ECO:0007669"/>
    <property type="project" value="InterPro"/>
</dbReference>
<dbReference type="PROSITE" id="PS50175">
    <property type="entry name" value="ASP_PROT_RETROV"/>
    <property type="match status" value="1"/>
</dbReference>
<dbReference type="Pfam" id="PF13975">
    <property type="entry name" value="gag-asp_proteas"/>
    <property type="match status" value="1"/>
</dbReference>
<gene>
    <name evidence="4" type="ORF">DPMN_129471</name>
</gene>
<keyword evidence="5" id="KW-1185">Reference proteome</keyword>
<dbReference type="Proteomes" id="UP000828390">
    <property type="component" value="Unassembled WGS sequence"/>
</dbReference>
<dbReference type="EMBL" id="JAIWYP010000005">
    <property type="protein sequence ID" value="KAH3827535.1"/>
    <property type="molecule type" value="Genomic_DNA"/>
</dbReference>
<name>A0A9D4H4R7_DREPO</name>
<evidence type="ECO:0000256" key="2">
    <source>
        <dbReference type="SAM" id="MobiDB-lite"/>
    </source>
</evidence>
<protein>
    <recommendedName>
        <fullName evidence="3">Peptidase A2 domain-containing protein</fullName>
    </recommendedName>
</protein>